<organism evidence="1 2">
    <name type="scientific">Araneus ventricosus</name>
    <name type="common">Orbweaver spider</name>
    <name type="synonym">Epeira ventricosa</name>
    <dbReference type="NCBI Taxonomy" id="182803"/>
    <lineage>
        <taxon>Eukaryota</taxon>
        <taxon>Metazoa</taxon>
        <taxon>Ecdysozoa</taxon>
        <taxon>Arthropoda</taxon>
        <taxon>Chelicerata</taxon>
        <taxon>Arachnida</taxon>
        <taxon>Araneae</taxon>
        <taxon>Araneomorphae</taxon>
        <taxon>Entelegynae</taxon>
        <taxon>Araneoidea</taxon>
        <taxon>Araneidae</taxon>
        <taxon>Araneus</taxon>
    </lineage>
</organism>
<protein>
    <submittedName>
        <fullName evidence="1">Uncharacterized protein</fullName>
    </submittedName>
</protein>
<evidence type="ECO:0000313" key="2">
    <source>
        <dbReference type="Proteomes" id="UP000499080"/>
    </source>
</evidence>
<name>A0A4Y2KL91_ARAVE</name>
<comment type="caution">
    <text evidence="1">The sequence shown here is derived from an EMBL/GenBank/DDBJ whole genome shotgun (WGS) entry which is preliminary data.</text>
</comment>
<sequence>MWKTSYEPGLRPSALWMFQENPNVLTRSRSSGQFQTAVTDILAKSPRKVFLWPHSLTWKWKPFRWVLVNETNPRFWTRNVIATCDPVVDIVARPQEFSRAQHLQSTLENLQMLNERRTTNNVKDSQCQDLFFRPVTLMSAVAIYYEVYRVKSSPGKIKAVVGLAPSDVKYMTSEFPWAVHISSFVKDFYNIETLHKLTEAKSNTVDRVDVKSQWFKAGFDIFSPIFDLLTRFILDTDASNEGIEPVLSEYWKQTMSSLTTSARAWVSQKVLCHT</sequence>
<keyword evidence="2" id="KW-1185">Reference proteome</keyword>
<dbReference type="EMBL" id="BGPR01004766">
    <property type="protein sequence ID" value="GBN03108.1"/>
    <property type="molecule type" value="Genomic_DNA"/>
</dbReference>
<accession>A0A4Y2KL91</accession>
<gene>
    <name evidence="1" type="ORF">AVEN_76362_1</name>
</gene>
<dbReference type="Proteomes" id="UP000499080">
    <property type="component" value="Unassembled WGS sequence"/>
</dbReference>
<reference evidence="1 2" key="1">
    <citation type="journal article" date="2019" name="Sci. Rep.">
        <title>Orb-weaving spider Araneus ventricosus genome elucidates the spidroin gene catalogue.</title>
        <authorList>
            <person name="Kono N."/>
            <person name="Nakamura H."/>
            <person name="Ohtoshi R."/>
            <person name="Moran D.A.P."/>
            <person name="Shinohara A."/>
            <person name="Yoshida Y."/>
            <person name="Fujiwara M."/>
            <person name="Mori M."/>
            <person name="Tomita M."/>
            <person name="Arakawa K."/>
        </authorList>
    </citation>
    <scope>NUCLEOTIDE SEQUENCE [LARGE SCALE GENOMIC DNA]</scope>
</reference>
<dbReference type="AlphaFoldDB" id="A0A4Y2KL91"/>
<proteinExistence type="predicted"/>
<evidence type="ECO:0000313" key="1">
    <source>
        <dbReference type="EMBL" id="GBN03108.1"/>
    </source>
</evidence>